<proteinExistence type="predicted"/>
<dbReference type="Proteomes" id="UP000517759">
    <property type="component" value="Unassembled WGS sequence"/>
</dbReference>
<feature type="domain" description="SGNH hydrolase-type esterase" evidence="1">
    <location>
        <begin position="77"/>
        <end position="201"/>
    </location>
</feature>
<reference evidence="5" key="2">
    <citation type="journal article" date="2019" name="Int. J. Syst. Evol. Microbiol.">
        <title>The Global Catalogue of Microorganisms (GCM) 10K type strain sequencing project: providing services to taxonomists for standard genome sequencing and annotation.</title>
        <authorList>
            <consortium name="The Broad Institute Genomics Platform"/>
            <consortium name="The Broad Institute Genome Sequencing Center for Infectious Disease"/>
            <person name="Wu L."/>
            <person name="Ma J."/>
        </authorList>
    </citation>
    <scope>NUCLEOTIDE SEQUENCE [LARGE SCALE GENOMIC DNA]</scope>
    <source>
        <strain evidence="5">NBRC 107710</strain>
    </source>
</reference>
<gene>
    <name evidence="2" type="ORF">GCM10007884_46820</name>
    <name evidence="3" type="ORF">GGR33_004454</name>
</gene>
<name>A0A7W6AK55_9HYPH</name>
<evidence type="ECO:0000313" key="4">
    <source>
        <dbReference type="Proteomes" id="UP000517759"/>
    </source>
</evidence>
<reference evidence="3 4" key="3">
    <citation type="submission" date="2020-08" db="EMBL/GenBank/DDBJ databases">
        <title>Genomic Encyclopedia of Type Strains, Phase IV (KMG-IV): sequencing the most valuable type-strain genomes for metagenomic binning, comparative biology and taxonomic classification.</title>
        <authorList>
            <person name="Goeker M."/>
        </authorList>
    </citation>
    <scope>NUCLEOTIDE SEQUENCE [LARGE SCALE GENOMIC DNA]</scope>
    <source>
        <strain evidence="3 4">DSM 24105</strain>
    </source>
</reference>
<sequence length="239" mass="25689">MLKSRRTTFGLLVLLCGILAGIPIGRLMLQSPDIIAIYKDVRLNVVQQYLDEADPGFVLIAGDSNAELHSPSEGLCGSAVVNVGMSGATTSSYAETLDKLHFPVRPRAAVLTIGTNDLGRKKEPTSARSGALFETALEALVVKLRSIADTVFVTAVPPVDHDAERHIDALAVIDYSNRIKAACERLGCRFIDPFATLREGGTGYGLPGVNRNGKHMKRYKPVFSAIGAEMCPGRSARDH</sequence>
<dbReference type="Proteomes" id="UP001156881">
    <property type="component" value="Unassembled WGS sequence"/>
</dbReference>
<evidence type="ECO:0000313" key="5">
    <source>
        <dbReference type="Proteomes" id="UP001156881"/>
    </source>
</evidence>
<dbReference type="InterPro" id="IPR013830">
    <property type="entry name" value="SGNH_hydro"/>
</dbReference>
<dbReference type="Gene3D" id="3.40.50.1110">
    <property type="entry name" value="SGNH hydrolase"/>
    <property type="match status" value="1"/>
</dbReference>
<keyword evidence="5" id="KW-1185">Reference proteome</keyword>
<reference evidence="2" key="1">
    <citation type="journal article" date="2014" name="Int. J. Syst. Evol. Microbiol.">
        <title>Complete genome of a new Firmicutes species belonging to the dominant human colonic microbiota ('Ruminococcus bicirculans') reveals two chromosomes and a selective capacity to utilize plant glucans.</title>
        <authorList>
            <consortium name="NISC Comparative Sequencing Program"/>
            <person name="Wegmann U."/>
            <person name="Louis P."/>
            <person name="Goesmann A."/>
            <person name="Henrissat B."/>
            <person name="Duncan S.H."/>
            <person name="Flint H.J."/>
        </authorList>
    </citation>
    <scope>NUCLEOTIDE SEQUENCE</scope>
    <source>
        <strain evidence="2">NBRC 107710</strain>
    </source>
</reference>
<dbReference type="InterPro" id="IPR036514">
    <property type="entry name" value="SGNH_hydro_sf"/>
</dbReference>
<evidence type="ECO:0000259" key="1">
    <source>
        <dbReference type="Pfam" id="PF13472"/>
    </source>
</evidence>
<dbReference type="EMBL" id="JACIDN010000009">
    <property type="protein sequence ID" value="MBB3904928.1"/>
    <property type="molecule type" value="Genomic_DNA"/>
</dbReference>
<protein>
    <recommendedName>
        <fullName evidence="1">SGNH hydrolase-type esterase domain-containing protein</fullName>
    </recommendedName>
</protein>
<evidence type="ECO:0000313" key="3">
    <source>
        <dbReference type="EMBL" id="MBB3904928.1"/>
    </source>
</evidence>
<dbReference type="EMBL" id="BSPG01000049">
    <property type="protein sequence ID" value="GLS46688.1"/>
    <property type="molecule type" value="Genomic_DNA"/>
</dbReference>
<comment type="caution">
    <text evidence="3">The sequence shown here is derived from an EMBL/GenBank/DDBJ whole genome shotgun (WGS) entry which is preliminary data.</text>
</comment>
<organism evidence="3 4">
    <name type="scientific">Methylobacterium brachythecii</name>
    <dbReference type="NCBI Taxonomy" id="1176177"/>
    <lineage>
        <taxon>Bacteria</taxon>
        <taxon>Pseudomonadati</taxon>
        <taxon>Pseudomonadota</taxon>
        <taxon>Alphaproteobacteria</taxon>
        <taxon>Hyphomicrobiales</taxon>
        <taxon>Methylobacteriaceae</taxon>
        <taxon>Methylobacterium</taxon>
    </lineage>
</organism>
<accession>A0A7W6AK55</accession>
<dbReference type="SUPFAM" id="SSF52266">
    <property type="entry name" value="SGNH hydrolase"/>
    <property type="match status" value="1"/>
</dbReference>
<dbReference type="GO" id="GO:0016788">
    <property type="term" value="F:hydrolase activity, acting on ester bonds"/>
    <property type="evidence" value="ECO:0007669"/>
    <property type="project" value="UniProtKB-ARBA"/>
</dbReference>
<dbReference type="CDD" id="cd00229">
    <property type="entry name" value="SGNH_hydrolase"/>
    <property type="match status" value="1"/>
</dbReference>
<dbReference type="RefSeq" id="WP_183509417.1">
    <property type="nucleotide sequence ID" value="NZ_BSPG01000049.1"/>
</dbReference>
<evidence type="ECO:0000313" key="2">
    <source>
        <dbReference type="EMBL" id="GLS46688.1"/>
    </source>
</evidence>
<dbReference type="AlphaFoldDB" id="A0A7W6AK55"/>
<dbReference type="Pfam" id="PF13472">
    <property type="entry name" value="Lipase_GDSL_2"/>
    <property type="match status" value="1"/>
</dbReference>
<reference evidence="2" key="4">
    <citation type="submission" date="2023-01" db="EMBL/GenBank/DDBJ databases">
        <title>Draft genome sequence of Methylobacterium brachythecii strain NBRC 107710.</title>
        <authorList>
            <person name="Sun Q."/>
            <person name="Mori K."/>
        </authorList>
    </citation>
    <scope>NUCLEOTIDE SEQUENCE</scope>
    <source>
        <strain evidence="2">NBRC 107710</strain>
    </source>
</reference>